<dbReference type="GO" id="GO:0004190">
    <property type="term" value="F:aspartic-type endopeptidase activity"/>
    <property type="evidence" value="ECO:0007669"/>
    <property type="project" value="InterPro"/>
</dbReference>
<dbReference type="Gene3D" id="3.10.20.370">
    <property type="match status" value="1"/>
</dbReference>
<dbReference type="InterPro" id="IPR021109">
    <property type="entry name" value="Peptidase_aspartic_dom_sf"/>
</dbReference>
<dbReference type="InterPro" id="IPR018061">
    <property type="entry name" value="Retropepsins"/>
</dbReference>
<dbReference type="SUPFAM" id="SSF50630">
    <property type="entry name" value="Acid proteases"/>
    <property type="match status" value="1"/>
</dbReference>
<evidence type="ECO:0000256" key="8">
    <source>
        <dbReference type="ARBA" id="ARBA00022918"/>
    </source>
</evidence>
<dbReference type="Pfam" id="PF00665">
    <property type="entry name" value="rve"/>
    <property type="match status" value="1"/>
</dbReference>
<dbReference type="EC" id="2.7.7.49" evidence="1"/>
<dbReference type="Gene3D" id="3.10.10.10">
    <property type="entry name" value="HIV Type 1 Reverse Transcriptase, subunit A, domain 1"/>
    <property type="match status" value="1"/>
</dbReference>
<proteinExistence type="predicted"/>
<dbReference type="PROSITE" id="PS50175">
    <property type="entry name" value="ASP_PROT_RETROV"/>
    <property type="match status" value="1"/>
</dbReference>
<feature type="domain" description="Peptidase A2" evidence="9">
    <location>
        <begin position="267"/>
        <end position="339"/>
    </location>
</feature>
<dbReference type="InterPro" id="IPR000477">
    <property type="entry name" value="RT_dom"/>
</dbReference>
<dbReference type="InterPro" id="IPR050951">
    <property type="entry name" value="Retrovirus_Pol_polyprotein"/>
</dbReference>
<keyword evidence="2" id="KW-0645">Protease</keyword>
<evidence type="ECO:0000256" key="7">
    <source>
        <dbReference type="ARBA" id="ARBA00022801"/>
    </source>
</evidence>
<dbReference type="CDD" id="cd09274">
    <property type="entry name" value="RNase_HI_RT_Ty3"/>
    <property type="match status" value="1"/>
</dbReference>
<keyword evidence="4" id="KW-0548">Nucleotidyltransferase</keyword>
<dbReference type="GO" id="GO:0004519">
    <property type="term" value="F:endonuclease activity"/>
    <property type="evidence" value="ECO:0007669"/>
    <property type="project" value="UniProtKB-KW"/>
</dbReference>
<dbReference type="FunFam" id="3.10.10.10:FF:000007">
    <property type="entry name" value="Retrovirus-related Pol polyprotein from transposon 17.6-like Protein"/>
    <property type="match status" value="1"/>
</dbReference>
<sequence>MAIPEQYDSSSDWDEWLEHFEDAAVVNGWNEAEKLKWLPLSLSQKARSTFRQLPPTIRSSYRSCVTSLKERLDPPSNAAVYRAELENRRRHAQESWSDIGRDIRHLVEKAYPTLSDDAKDIIGLDKFLNTLDRPELVLLVKQRNPKNIEEAVRAALEVESFMIRPVPGLLIGTTIQTPYNADPAKNETSSDISRLTSCLERMQLRLTAYVLPLRKGWTPCPKLRKTVKLNAPPSLGQDGGDVITTRKDPHPCSDLMAVVGKIDGCPTNILIDTGSAVTLVQSGVPTEPWRNGNLLAADGTHLTVSGKRWAKLEIGNQAFTHPVVIVENLVQQALLGRDFLRRFACRLNIADAVLQINGESVRLVEATTARSKVDVIIEEDVTLTPFTECCVMARTTSADNCRGPWLLEQRSEGRLPVAVARSVVHPREGCMPVQLLNPFGDRVTIHRGKVVAKIEVVDPLPLERSPKTHVALPTAIEKLLDEVAQRNTSEELDKLRASLTDFADVFSTYDGDFGRTTRTEHHINTGDAQPIRLCPRRIPWHFREQMDGLLTDMINKDIIEPSTSPWTAPVVLVKKKDGNVRFCVDFRKLNLVTKKDSYPLPRIHQTIDTLAGAEWFSTLDLTSGYWQVPVAKEDREKTALCTPKGLYQFKVMPFGLCNAPATFQRVMDLTLTGLKWKKCLVYLNDIVIFGRTFQEHLNNLAEVLQRIRQSGLKLKPAKCRLYAKEIPFLGHIVSRDGVRTDPSKTEKVASWPTPTSTSEVRTFLGLASYYRRFVKSFASIARPLHRLTEQGRQFSWSNEAEEAFQRLKRALTTAPILAFPRFDIPFVTDTDASETVIGAVLSQKHDPEGERVIAYASRTLMKTDWKYSTTRKELLSIVYFTKLFRLYLVGQRFTLRTDHDSLTWLRNFKEPEGQVARWLEHLQEYDMEVVHRRGRQHNNADAMSRRPEVTEGNGYHPTTEMPSTAVGTAAVSLALNEGAEPLEAPQDENIECRMAGTSQGEPRLCEAVTGKSCPSEHSGTTTQWNRRWSSWCQENGRKSWYRDVNAWCDRCKACARRKTPPIVNRAPMESIVVGNPMEIVAVDILGPVPRSKNGNSYIMVVTNYFTRWVEAYALPNQQAETVARKLVQQFVCRFGTPIKLLSDQGTQFQGRLVTELCKLLGIEKIRTTAYHPQCDGMVERFNRTLAMMLRRAMEEAQDDDWETRIPRCALPTMQACTKPQNRHHSRLCLGALRDSQ</sequence>
<dbReference type="Gene3D" id="3.30.70.270">
    <property type="match status" value="2"/>
</dbReference>
<evidence type="ECO:0000259" key="10">
    <source>
        <dbReference type="PROSITE" id="PS50878"/>
    </source>
</evidence>
<dbReference type="STRING" id="6335.A0A0V1L8V3"/>
<dbReference type="InterPro" id="IPR001995">
    <property type="entry name" value="Peptidase_A2_cat"/>
</dbReference>
<evidence type="ECO:0000256" key="4">
    <source>
        <dbReference type="ARBA" id="ARBA00022695"/>
    </source>
</evidence>
<evidence type="ECO:0000256" key="5">
    <source>
        <dbReference type="ARBA" id="ARBA00022722"/>
    </source>
</evidence>
<keyword evidence="7" id="KW-0378">Hydrolase</keyword>
<dbReference type="FunFam" id="3.30.70.270:FF:000020">
    <property type="entry name" value="Transposon Tf2-6 polyprotein-like Protein"/>
    <property type="match status" value="1"/>
</dbReference>
<dbReference type="GO" id="GO:0042575">
    <property type="term" value="C:DNA polymerase complex"/>
    <property type="evidence" value="ECO:0007669"/>
    <property type="project" value="UniProtKB-ARBA"/>
</dbReference>
<evidence type="ECO:0000256" key="6">
    <source>
        <dbReference type="ARBA" id="ARBA00022759"/>
    </source>
</evidence>
<keyword evidence="8" id="KW-0695">RNA-directed DNA polymerase</keyword>
<feature type="domain" description="Integrase catalytic" evidence="11">
    <location>
        <begin position="1072"/>
        <end position="1205"/>
    </location>
</feature>
<reference evidence="12 13" key="1">
    <citation type="submission" date="2015-05" db="EMBL/GenBank/DDBJ databases">
        <title>Evolution of Trichinella species and genotypes.</title>
        <authorList>
            <person name="Korhonen P.K."/>
            <person name="Edoardo P."/>
            <person name="Giuseppe L.R."/>
            <person name="Gasser R.B."/>
        </authorList>
    </citation>
    <scope>NUCLEOTIDE SEQUENCE [LARGE SCALE GENOMIC DNA]</scope>
    <source>
        <strain evidence="12">ISS10</strain>
    </source>
</reference>
<dbReference type="Proteomes" id="UP000054721">
    <property type="component" value="Unassembled WGS sequence"/>
</dbReference>
<dbReference type="PROSITE" id="PS00141">
    <property type="entry name" value="ASP_PROTEASE"/>
    <property type="match status" value="1"/>
</dbReference>
<dbReference type="OrthoDB" id="5868531at2759"/>
<keyword evidence="5" id="KW-0540">Nuclease</keyword>
<dbReference type="GO" id="GO:0003964">
    <property type="term" value="F:RNA-directed DNA polymerase activity"/>
    <property type="evidence" value="ECO:0007669"/>
    <property type="project" value="UniProtKB-KW"/>
</dbReference>
<evidence type="ECO:0000256" key="1">
    <source>
        <dbReference type="ARBA" id="ARBA00012493"/>
    </source>
</evidence>
<evidence type="ECO:0000259" key="9">
    <source>
        <dbReference type="PROSITE" id="PS50175"/>
    </source>
</evidence>
<dbReference type="Pfam" id="PF00077">
    <property type="entry name" value="RVP"/>
    <property type="match status" value="1"/>
</dbReference>
<dbReference type="FunFam" id="3.30.420.10:FF:000032">
    <property type="entry name" value="Retrovirus-related Pol polyprotein from transposon 297-like Protein"/>
    <property type="match status" value="1"/>
</dbReference>
<dbReference type="Pfam" id="PF00078">
    <property type="entry name" value="RVT_1"/>
    <property type="match status" value="1"/>
</dbReference>
<dbReference type="PANTHER" id="PTHR37984:SF5">
    <property type="entry name" value="PROTEIN NYNRIN-LIKE"/>
    <property type="match status" value="1"/>
</dbReference>
<evidence type="ECO:0000256" key="2">
    <source>
        <dbReference type="ARBA" id="ARBA00022670"/>
    </source>
</evidence>
<accession>A0A0V1L8V3</accession>
<dbReference type="InterPro" id="IPR043128">
    <property type="entry name" value="Rev_trsase/Diguanyl_cyclase"/>
</dbReference>
<dbReference type="Gene3D" id="2.40.70.10">
    <property type="entry name" value="Acid Proteases"/>
    <property type="match status" value="1"/>
</dbReference>
<dbReference type="SUPFAM" id="SSF56672">
    <property type="entry name" value="DNA/RNA polymerases"/>
    <property type="match status" value="1"/>
</dbReference>
<keyword evidence="6" id="KW-0255">Endonuclease</keyword>
<organism evidence="12 13">
    <name type="scientific">Trichinella nativa</name>
    <dbReference type="NCBI Taxonomy" id="6335"/>
    <lineage>
        <taxon>Eukaryota</taxon>
        <taxon>Metazoa</taxon>
        <taxon>Ecdysozoa</taxon>
        <taxon>Nematoda</taxon>
        <taxon>Enoplea</taxon>
        <taxon>Dorylaimia</taxon>
        <taxon>Trichinellida</taxon>
        <taxon>Trichinellidae</taxon>
        <taxon>Trichinella</taxon>
    </lineage>
</organism>
<dbReference type="Gene3D" id="3.30.420.10">
    <property type="entry name" value="Ribonuclease H-like superfamily/Ribonuclease H"/>
    <property type="match status" value="1"/>
</dbReference>
<dbReference type="FunFam" id="3.10.20.370:FF:000001">
    <property type="entry name" value="Retrovirus-related Pol polyprotein from transposon 17.6-like protein"/>
    <property type="match status" value="1"/>
</dbReference>
<dbReference type="InterPro" id="IPR036397">
    <property type="entry name" value="RNaseH_sf"/>
</dbReference>
<dbReference type="PROSITE" id="PS50878">
    <property type="entry name" value="RT_POL"/>
    <property type="match status" value="1"/>
</dbReference>
<dbReference type="PROSITE" id="PS50994">
    <property type="entry name" value="INTEGRASE"/>
    <property type="match status" value="1"/>
</dbReference>
<keyword evidence="3" id="KW-0808">Transferase</keyword>
<keyword evidence="13" id="KW-1185">Reference proteome</keyword>
<feature type="domain" description="Reverse transcriptase" evidence="10">
    <location>
        <begin position="554"/>
        <end position="733"/>
    </location>
</feature>
<dbReference type="InterPro" id="IPR012337">
    <property type="entry name" value="RNaseH-like_sf"/>
</dbReference>
<evidence type="ECO:0000313" key="13">
    <source>
        <dbReference type="Proteomes" id="UP000054721"/>
    </source>
</evidence>
<dbReference type="CDD" id="cd00303">
    <property type="entry name" value="retropepsin_like"/>
    <property type="match status" value="1"/>
</dbReference>
<dbReference type="PANTHER" id="PTHR37984">
    <property type="entry name" value="PROTEIN CBG26694"/>
    <property type="match status" value="1"/>
</dbReference>
<evidence type="ECO:0000313" key="12">
    <source>
        <dbReference type="EMBL" id="KRZ55963.1"/>
    </source>
</evidence>
<dbReference type="GO" id="GO:0006508">
    <property type="term" value="P:proteolysis"/>
    <property type="evidence" value="ECO:0007669"/>
    <property type="project" value="UniProtKB-KW"/>
</dbReference>
<protein>
    <recommendedName>
        <fullName evidence="1">RNA-directed DNA polymerase</fullName>
        <ecNumber evidence="1">2.7.7.49</ecNumber>
    </recommendedName>
</protein>
<name>A0A0V1L8V3_9BILA</name>
<dbReference type="CDD" id="cd01647">
    <property type="entry name" value="RT_LTR"/>
    <property type="match status" value="1"/>
</dbReference>
<dbReference type="InterPro" id="IPR001584">
    <property type="entry name" value="Integrase_cat-core"/>
</dbReference>
<evidence type="ECO:0000259" key="11">
    <source>
        <dbReference type="PROSITE" id="PS50994"/>
    </source>
</evidence>
<dbReference type="GO" id="GO:0015074">
    <property type="term" value="P:DNA integration"/>
    <property type="evidence" value="ECO:0007669"/>
    <property type="project" value="InterPro"/>
</dbReference>
<comment type="caution">
    <text evidence="12">The sequence shown here is derived from an EMBL/GenBank/DDBJ whole genome shotgun (WGS) entry which is preliminary data.</text>
</comment>
<dbReference type="AlphaFoldDB" id="A0A0V1L8V3"/>
<dbReference type="InterPro" id="IPR043502">
    <property type="entry name" value="DNA/RNA_pol_sf"/>
</dbReference>
<dbReference type="EMBL" id="JYDW01000104">
    <property type="protein sequence ID" value="KRZ55963.1"/>
    <property type="molecule type" value="Genomic_DNA"/>
</dbReference>
<gene>
    <name evidence="12" type="primary">pol</name>
    <name evidence="12" type="ORF">T02_12339</name>
</gene>
<dbReference type="GO" id="GO:0003676">
    <property type="term" value="F:nucleic acid binding"/>
    <property type="evidence" value="ECO:0007669"/>
    <property type="project" value="InterPro"/>
</dbReference>
<dbReference type="InterPro" id="IPR001969">
    <property type="entry name" value="Aspartic_peptidase_AS"/>
</dbReference>
<dbReference type="Pfam" id="PF17917">
    <property type="entry name" value="RT_RNaseH"/>
    <property type="match status" value="1"/>
</dbReference>
<evidence type="ECO:0000256" key="3">
    <source>
        <dbReference type="ARBA" id="ARBA00022679"/>
    </source>
</evidence>
<dbReference type="InterPro" id="IPR041373">
    <property type="entry name" value="RT_RNaseH"/>
</dbReference>
<dbReference type="SUPFAM" id="SSF53098">
    <property type="entry name" value="Ribonuclease H-like"/>
    <property type="match status" value="1"/>
</dbReference>